<dbReference type="SUPFAM" id="SSF54373">
    <property type="entry name" value="FAD-linked reductases, C-terminal domain"/>
    <property type="match status" value="4"/>
</dbReference>
<evidence type="ECO:0000256" key="10">
    <source>
        <dbReference type="RuleBase" id="RU003968"/>
    </source>
</evidence>
<keyword evidence="9" id="KW-0456">Lyase</keyword>
<evidence type="ECO:0000259" key="13">
    <source>
        <dbReference type="PROSITE" id="PS00624"/>
    </source>
</evidence>
<dbReference type="Pfam" id="PF05199">
    <property type="entry name" value="GMC_oxred_C"/>
    <property type="match status" value="4"/>
</dbReference>
<organism evidence="14 15">
    <name type="scientific">Cannabis sativa</name>
    <name type="common">Hemp</name>
    <name type="synonym">Marijuana</name>
    <dbReference type="NCBI Taxonomy" id="3483"/>
    <lineage>
        <taxon>Eukaryota</taxon>
        <taxon>Viridiplantae</taxon>
        <taxon>Streptophyta</taxon>
        <taxon>Embryophyta</taxon>
        <taxon>Tracheophyta</taxon>
        <taxon>Spermatophyta</taxon>
        <taxon>Magnoliopsida</taxon>
        <taxon>eudicotyledons</taxon>
        <taxon>Gunneridae</taxon>
        <taxon>Pentapetalae</taxon>
        <taxon>rosids</taxon>
        <taxon>fabids</taxon>
        <taxon>Rosales</taxon>
        <taxon>Cannabaceae</taxon>
        <taxon>Cannabis</taxon>
    </lineage>
</organism>
<feature type="domain" description="Glucose-methanol-choline oxidoreductase N-terminal" evidence="13">
    <location>
        <begin position="1904"/>
        <end position="1918"/>
    </location>
</feature>
<name>A0A7J6GLR3_CANSA</name>
<evidence type="ECO:0000256" key="5">
    <source>
        <dbReference type="ARBA" id="ARBA00022630"/>
    </source>
</evidence>
<evidence type="ECO:0000256" key="9">
    <source>
        <dbReference type="ARBA" id="ARBA00023239"/>
    </source>
</evidence>
<evidence type="ECO:0000256" key="6">
    <source>
        <dbReference type="ARBA" id="ARBA00022729"/>
    </source>
</evidence>
<evidence type="ECO:0000259" key="12">
    <source>
        <dbReference type="PROSITE" id="PS00623"/>
    </source>
</evidence>
<feature type="signal peptide" evidence="11">
    <location>
        <begin position="1"/>
        <end position="21"/>
    </location>
</feature>
<dbReference type="EC" id="4.1.2.10" evidence="4"/>
<dbReference type="GO" id="GO:0016614">
    <property type="term" value="F:oxidoreductase activity, acting on CH-OH group of donors"/>
    <property type="evidence" value="ECO:0007669"/>
    <property type="project" value="InterPro"/>
</dbReference>
<dbReference type="GO" id="GO:0050660">
    <property type="term" value="F:flavin adenine dinucleotide binding"/>
    <property type="evidence" value="ECO:0007669"/>
    <property type="project" value="InterPro"/>
</dbReference>
<evidence type="ECO:0000256" key="2">
    <source>
        <dbReference type="ARBA" id="ARBA00001974"/>
    </source>
</evidence>
<dbReference type="Gene3D" id="3.30.410.40">
    <property type="match status" value="4"/>
</dbReference>
<dbReference type="EMBL" id="JAATIQ010000095">
    <property type="protein sequence ID" value="KAF4383855.1"/>
    <property type="molecule type" value="Genomic_DNA"/>
</dbReference>
<reference evidence="14 15" key="1">
    <citation type="journal article" date="2020" name="bioRxiv">
        <title>Sequence and annotation of 42 cannabis genomes reveals extensive copy number variation in cannabinoid synthesis and pathogen resistance genes.</title>
        <authorList>
            <person name="Mckernan K.J."/>
            <person name="Helbert Y."/>
            <person name="Kane L.T."/>
            <person name="Ebling H."/>
            <person name="Zhang L."/>
            <person name="Liu B."/>
            <person name="Eaton Z."/>
            <person name="Mclaughlin S."/>
            <person name="Kingan S."/>
            <person name="Baybayan P."/>
            <person name="Concepcion G."/>
            <person name="Jordan M."/>
            <person name="Riva A."/>
            <person name="Barbazuk W."/>
            <person name="Harkins T."/>
        </authorList>
    </citation>
    <scope>NUCLEOTIDE SEQUENCE [LARGE SCALE GENOMIC DNA]</scope>
    <source>
        <strain evidence="15">cv. Jamaican Lion 4</strain>
        <tissue evidence="14">Leaf</tissue>
    </source>
</reference>
<feature type="domain" description="Glucose-methanol-choline oxidoreductase N-terminal" evidence="12">
    <location>
        <begin position="1743"/>
        <end position="1766"/>
    </location>
</feature>
<proteinExistence type="inferred from homology"/>
<evidence type="ECO:0000256" key="3">
    <source>
        <dbReference type="ARBA" id="ARBA00011245"/>
    </source>
</evidence>
<feature type="domain" description="Glucose-methanol-choline oxidoreductase N-terminal" evidence="12">
    <location>
        <begin position="125"/>
        <end position="148"/>
    </location>
</feature>
<keyword evidence="8" id="KW-1015">Disulfide bond</keyword>
<keyword evidence="7 10" id="KW-0274">FAD</keyword>
<keyword evidence="6 11" id="KW-0732">Signal</keyword>
<evidence type="ECO:0000313" key="14">
    <source>
        <dbReference type="EMBL" id="KAF4383855.1"/>
    </source>
</evidence>
<evidence type="ECO:0000256" key="4">
    <source>
        <dbReference type="ARBA" id="ARBA00013074"/>
    </source>
</evidence>
<dbReference type="PANTHER" id="PTHR45968:SF23">
    <property type="entry name" value="GLUCOSE-METHANOL-CHOLINE OXIDOREDUCTASE N-TERMINAL DOMAIN-CONTAINING PROTEIN"/>
    <property type="match status" value="1"/>
</dbReference>
<dbReference type="PROSITE" id="PS00623">
    <property type="entry name" value="GMC_OXRED_1"/>
    <property type="match status" value="2"/>
</dbReference>
<dbReference type="InterPro" id="IPR051871">
    <property type="entry name" value="GMC_Oxidoreductase-Related"/>
</dbReference>
<dbReference type="Proteomes" id="UP000583929">
    <property type="component" value="Unassembled WGS sequence"/>
</dbReference>
<dbReference type="PROSITE" id="PS00624">
    <property type="entry name" value="GMC_OXRED_2"/>
    <property type="match status" value="4"/>
</dbReference>
<dbReference type="PANTHER" id="PTHR45968">
    <property type="entry name" value="OSJNBA0019K04.7 PROTEIN"/>
    <property type="match status" value="1"/>
</dbReference>
<evidence type="ECO:0000313" key="15">
    <source>
        <dbReference type="Proteomes" id="UP000583929"/>
    </source>
</evidence>
<dbReference type="GO" id="GO:0046593">
    <property type="term" value="F:mandelonitrile lyase activity"/>
    <property type="evidence" value="ECO:0007669"/>
    <property type="project" value="UniProtKB-EC"/>
</dbReference>
<dbReference type="InterPro" id="IPR007867">
    <property type="entry name" value="GMC_OxRtase_C"/>
</dbReference>
<dbReference type="InterPro" id="IPR000172">
    <property type="entry name" value="GMC_OxRdtase_N"/>
</dbReference>
<evidence type="ECO:0000256" key="7">
    <source>
        <dbReference type="ARBA" id="ARBA00022827"/>
    </source>
</evidence>
<evidence type="ECO:0000256" key="1">
    <source>
        <dbReference type="ARBA" id="ARBA00001147"/>
    </source>
</evidence>
<feature type="chain" id="PRO_5029575909" description="(R)-mandelonitrile lyase" evidence="11">
    <location>
        <begin position="22"/>
        <end position="2220"/>
    </location>
</feature>
<dbReference type="SUPFAM" id="SSF51905">
    <property type="entry name" value="FAD/NAD(P)-binding domain"/>
    <property type="match status" value="4"/>
</dbReference>
<feature type="domain" description="Glucose-methanol-choline oxidoreductase N-terminal" evidence="13">
    <location>
        <begin position="1347"/>
        <end position="1361"/>
    </location>
</feature>
<keyword evidence="5 10" id="KW-0285">Flavoprotein</keyword>
<protein>
    <recommendedName>
        <fullName evidence="4">(R)-mandelonitrile lyase</fullName>
        <ecNumber evidence="4">4.1.2.10</ecNumber>
    </recommendedName>
</protein>
<gene>
    <name evidence="14" type="ORF">G4B88_016288</name>
</gene>
<comment type="cofactor">
    <cofactor evidence="2">
        <name>FAD</name>
        <dbReference type="ChEBI" id="CHEBI:57692"/>
    </cofactor>
</comment>
<keyword evidence="15" id="KW-1185">Reference proteome</keyword>
<comment type="subunit">
    <text evidence="3">Monomer.</text>
</comment>
<sequence>MESSSLSILTLLIFLTCFDHAKLLVSGADYDFSYMKSVYNATDMPLEEEYDYIVVGGGTAGCPLAATLSEKYSVLVLERGNVPKAHPNTLVASGFLTNLVEADDDDGDTPAQRFTSEEGVESVRGRVLGGTSMINAAFFSEADNDFLAKSGVEWDNDEVEKAYEWVKSKIVSYSNLSTWQSAVKEALLEAGVGPDNGVTTKHKVGTKQSGSTFDNMGRRHGAVELLNKGNLKNMKIAIHAYVKKIIFSTKSSNPSAIGVIYTDSKGKYHKALIRNKGEVILSAGALGSPQLLLLSGIGPKSYLSSHHIPIVHSQSNVGKFMADNPRNNINLIIPFPFEGSGAQVVGITDDYFIETVSYSLPFAPTTLPFSFYPNPLTPPQFSLASIVEKIVGPLSTGSLTLASTKDVKITPHVRFNYFSNPIDLARCVSAMRKVGEMLETKSLDRFKYKDLNGARDFMYLGPPLPANQSDNSAMEDYCRSSVTTFWHYHGGCLVGKVVDGDFKVIGTNSLRVVDGSTFVISPGTNPQATLMMIGRVGDNNGPFGLGIAVSGADYDFSYMKSVYNATDMPLEEEYDYIVVGGGTAGCPLAATLSEKYSVLVLERGNVPKAHPNTLVASGFLTNLIEADDDGDTPAQRFTSEGVENVRGRVLGGTSMINAAFFSEADNDFMVKSGVKWDNDEVEKAYEWVRESIVSFSNMSTWQFAVKEALLEAGVGPDNGVTTKHKIGTKQSGSTFDNMGRRHGAVELLNKGDLQNMKIAIHAYVNKVIFSTKSSSSNPSAIGVIYTDSKGKSHKALIRNKGEVILSAGALGSPQLLLLSGIGPKSYLSSQHIPIIHSQSNVGQFMADNPRNNINLIIPFPLEGSAVQVVGITNDYFIETVSYSLPFAPTTLPFSFYPNPLTQPQFSLATIAAKIVGPLSTGSLTLASTKDVKITPHVRFNYFSNPIDLARCVSAMRKLGEMLETKSLDRFKYKDLNGARDFMFLGPTLPSNYQSNNSGMEDYCRSSVTTIWHYHGGCLVGKVVDGDFKVIGTNSLRVVDGSTFVISPGTNPQATLMMIGRYLSWAKDAEGEDQLNLDFYEIYFTHTHLEMDFSYMKSVVNATNLPLIEEYDYIVIGGGTTGCPIAATLSENYSVLVLERGNVPKAHPNTLVSSGFVNLLSEEDTDDNTNTPAQRFTSKDGVDNVRGRVLGGSSMINAGFFSEAEHDFFVKYSGVKWDMNEVEKAYKWVEDSIVSYSNLSTWQFAVKEALLEAGVGPDNGVTTKHKVGTKISGSIFDDEGRRHGAVELLNNGNLKNLQIAILAYVTKIIFSTNSSSHPNAIGVIYTDTKGKSHKALIRNKGEVILSAGPLGSPQLLLLSGIGPKSNLTSQHIPIILSQPNVGQFMADNPRNNLNLVIPFPLEASYIQIVGITKDYYIETMSYSLPFFPTTLPFSIYPNTSNPLELSLGSIAEKIVGPLSTGSLWLASTTDVKVTPYVQFNYFSNPIDLTRCVSAMRKLGDLLKTKSLDWFKYTNNLNGTRDFTFFGPPLPDNYQTDNSSMEEYCRSSVTSFWHYHGGCLVGKVVDGDFKLSWSENVKRKNTAKLKISNHLDNGNGGSSQTQLFIRSNIIFIFLWLQSSKISIKMSLHLLTLLILLKTCFHGKLLAVQAVDYDFSYMKSVYNAIDLPLVEEYDYIVIGGGTAGCPLAATLSEKYSILVLERGNTPKTHPNVLSLSGFLKNFIEEDNGDTPAQRFTSEDGVDNIRGRVLGGSSMVNGGFFSEADDDFFAKSGVEWDMNEVEKGYKWVKNKIVSYSNLSIWQSVVKQALLEVGIGPDNKVTTKHKIGTKQSGSIFDDMGRRHGAVELLNKGNLKNLRIAFHAYVKRIIFSTKSSNHHPTAIGVIYTDSKGRSHKALVHKKGEVILSAGALGSPQLLLLSGIGPKSYLSSQHIPIVLSQPNVGKFMADNPRNNLNLITPFPLESSILQVVGITKEYYIETLSYNLPFSPTTLPSSFFPHNYSLAIPPLQLSVANIVGKVAGPLSKGSLRLASNTDVKATPHVRFNYFSNPIDLERCVSMMGKFRDLLKTKSLDRMKYNDLKGNRDFLFYGPSLPTNQTTISVMKDYCRSSVTTFWHYHGGCQVGKVVDGDFKVIGIDSLRVVDGSTFISSPGTNPQATIMMIGRYLGLKMIRERQPKTRNLVKQRFPSMKAPGANIARPSIRVKSSKINLGIIIYMHWFGLIKSN</sequence>
<dbReference type="Gene3D" id="3.50.50.60">
    <property type="entry name" value="FAD/NAD(P)-binding domain"/>
    <property type="match status" value="4"/>
</dbReference>
<feature type="domain" description="Glucose-methanol-choline oxidoreductase N-terminal" evidence="13">
    <location>
        <begin position="808"/>
        <end position="822"/>
    </location>
</feature>
<accession>A0A7J6GLR3</accession>
<evidence type="ECO:0000256" key="8">
    <source>
        <dbReference type="ARBA" id="ARBA00023157"/>
    </source>
</evidence>
<comment type="catalytic activity">
    <reaction evidence="1">
        <text>(R)-mandelonitrile = benzaldehyde + hydrogen cyanide</text>
        <dbReference type="Rhea" id="RHEA:18313"/>
        <dbReference type="ChEBI" id="CHEBI:17169"/>
        <dbReference type="ChEBI" id="CHEBI:18407"/>
        <dbReference type="ChEBI" id="CHEBI:18450"/>
        <dbReference type="EC" id="4.1.2.10"/>
    </reaction>
</comment>
<dbReference type="InterPro" id="IPR036188">
    <property type="entry name" value="FAD/NAD-bd_sf"/>
</dbReference>
<comment type="similarity">
    <text evidence="10">Belongs to the GMC oxidoreductase family.</text>
</comment>
<feature type="domain" description="Glucose-methanol-choline oxidoreductase N-terminal" evidence="13">
    <location>
        <begin position="284"/>
        <end position="298"/>
    </location>
</feature>
<dbReference type="Pfam" id="PF00732">
    <property type="entry name" value="GMC_oxred_N"/>
    <property type="match status" value="4"/>
</dbReference>
<evidence type="ECO:0000256" key="11">
    <source>
        <dbReference type="SAM" id="SignalP"/>
    </source>
</evidence>
<comment type="caution">
    <text evidence="14">The sequence shown here is derived from an EMBL/GenBank/DDBJ whole genome shotgun (WGS) entry which is preliminary data.</text>
</comment>